<keyword evidence="9" id="KW-0378">Hydrolase</keyword>
<evidence type="ECO:0000256" key="2">
    <source>
        <dbReference type="ARBA" id="ARBA00001946"/>
    </source>
</evidence>
<dbReference type="GO" id="GO:0004386">
    <property type="term" value="F:helicase activity"/>
    <property type="evidence" value="ECO:0007669"/>
    <property type="project" value="UniProtKB-KW"/>
</dbReference>
<feature type="domain" description="RNase III" evidence="20">
    <location>
        <begin position="944"/>
        <end position="1116"/>
    </location>
</feature>
<dbReference type="SMART" id="SM00949">
    <property type="entry name" value="PAZ"/>
    <property type="match status" value="1"/>
</dbReference>
<organism evidence="25 26">
    <name type="scientific">Coptis chinensis</name>
    <dbReference type="NCBI Taxonomy" id="261450"/>
    <lineage>
        <taxon>Eukaryota</taxon>
        <taxon>Viridiplantae</taxon>
        <taxon>Streptophyta</taxon>
        <taxon>Embryophyta</taxon>
        <taxon>Tracheophyta</taxon>
        <taxon>Spermatophyta</taxon>
        <taxon>Magnoliopsida</taxon>
        <taxon>Ranunculales</taxon>
        <taxon>Ranunculaceae</taxon>
        <taxon>Coptidoideae</taxon>
        <taxon>Coptis</taxon>
    </lineage>
</organism>
<evidence type="ECO:0000259" key="24">
    <source>
        <dbReference type="PROSITE" id="PS51327"/>
    </source>
</evidence>
<gene>
    <name evidence="25" type="ORF">IFM89_021620</name>
</gene>
<dbReference type="GO" id="GO:0003723">
    <property type="term" value="F:RNA binding"/>
    <property type="evidence" value="ECO:0007669"/>
    <property type="project" value="UniProtKB-UniRule"/>
</dbReference>
<dbReference type="PANTHER" id="PTHR14950">
    <property type="entry name" value="DICER-RELATED"/>
    <property type="match status" value="1"/>
</dbReference>
<keyword evidence="10" id="KW-0347">Helicase</keyword>
<keyword evidence="13 18" id="KW-0694">RNA-binding</keyword>
<dbReference type="CDD" id="cd18802">
    <property type="entry name" value="SF2_C_dicer"/>
    <property type="match status" value="1"/>
</dbReference>
<dbReference type="Pfam" id="PF00271">
    <property type="entry name" value="Helicase_C"/>
    <property type="match status" value="1"/>
</dbReference>
<keyword evidence="26" id="KW-1185">Reference proteome</keyword>
<dbReference type="OrthoDB" id="6513042at2759"/>
<evidence type="ECO:0000313" key="26">
    <source>
        <dbReference type="Proteomes" id="UP000631114"/>
    </source>
</evidence>
<dbReference type="PROSITE" id="PS51327">
    <property type="entry name" value="DICER_DSRBF"/>
    <property type="match status" value="1"/>
</dbReference>
<evidence type="ECO:0000256" key="8">
    <source>
        <dbReference type="ARBA" id="ARBA00022759"/>
    </source>
</evidence>
<evidence type="ECO:0000256" key="15">
    <source>
        <dbReference type="ARBA" id="ARBA00023211"/>
    </source>
</evidence>
<evidence type="ECO:0000256" key="10">
    <source>
        <dbReference type="ARBA" id="ARBA00022806"/>
    </source>
</evidence>
<dbReference type="SMART" id="SM00487">
    <property type="entry name" value="DEXDc"/>
    <property type="match status" value="1"/>
</dbReference>
<dbReference type="PANTHER" id="PTHR14950:SF46">
    <property type="entry name" value="ENDORIBONUCLEASE DICER HOMOLOG 3"/>
    <property type="match status" value="1"/>
</dbReference>
<comment type="cofactor">
    <cofactor evidence="1">
        <name>Mn(2+)</name>
        <dbReference type="ChEBI" id="CHEBI:29035"/>
    </cofactor>
</comment>
<keyword evidence="8" id="KW-0255">Endonuclease</keyword>
<dbReference type="PROSITE" id="PS00517">
    <property type="entry name" value="RNASE_3_1"/>
    <property type="match status" value="1"/>
</dbReference>
<dbReference type="Pfam" id="PF00636">
    <property type="entry name" value="Ribonuclease_3"/>
    <property type="match status" value="2"/>
</dbReference>
<evidence type="ECO:0000256" key="3">
    <source>
        <dbReference type="ARBA" id="ARBA00004123"/>
    </source>
</evidence>
<evidence type="ECO:0000256" key="6">
    <source>
        <dbReference type="ARBA" id="ARBA00022737"/>
    </source>
</evidence>
<dbReference type="CDD" id="cd00593">
    <property type="entry name" value="RIBOc"/>
    <property type="match status" value="2"/>
</dbReference>
<dbReference type="GO" id="GO:0010267">
    <property type="term" value="P:ta-siRNA processing"/>
    <property type="evidence" value="ECO:0007669"/>
    <property type="project" value="UniProtKB-ARBA"/>
</dbReference>
<dbReference type="Gene3D" id="1.10.1520.10">
    <property type="entry name" value="Ribonuclease III domain"/>
    <property type="match status" value="2"/>
</dbReference>
<keyword evidence="11" id="KW-0067">ATP-binding</keyword>
<dbReference type="PROSITE" id="PS51192">
    <property type="entry name" value="HELICASE_ATP_BIND_1"/>
    <property type="match status" value="1"/>
</dbReference>
<dbReference type="CDD" id="cd00048">
    <property type="entry name" value="DSRM_SF"/>
    <property type="match status" value="1"/>
</dbReference>
<accession>A0A835IDS0</accession>
<name>A0A835IDS0_9MAGN</name>
<dbReference type="PROSITE" id="PS51194">
    <property type="entry name" value="HELICASE_CTER"/>
    <property type="match status" value="1"/>
</dbReference>
<dbReference type="InterPro" id="IPR038248">
    <property type="entry name" value="Dicer_dimer_sf"/>
</dbReference>
<evidence type="ECO:0000256" key="16">
    <source>
        <dbReference type="ARBA" id="ARBA00023242"/>
    </source>
</evidence>
<evidence type="ECO:0000256" key="1">
    <source>
        <dbReference type="ARBA" id="ARBA00001936"/>
    </source>
</evidence>
<evidence type="ECO:0000256" key="14">
    <source>
        <dbReference type="ARBA" id="ARBA00023158"/>
    </source>
</evidence>
<dbReference type="SMART" id="SM00490">
    <property type="entry name" value="HELICc"/>
    <property type="match status" value="1"/>
</dbReference>
<dbReference type="InterPro" id="IPR000999">
    <property type="entry name" value="RNase_III_dom"/>
</dbReference>
<dbReference type="InterPro" id="IPR014001">
    <property type="entry name" value="Helicase_ATP-bd"/>
</dbReference>
<evidence type="ECO:0000313" key="25">
    <source>
        <dbReference type="EMBL" id="KAF9615049.1"/>
    </source>
</evidence>
<sequence>MAENNDSKNKRSFEDMQSQTKMVVVSQEPVFKTHSVKSFDPRSYQKKVYEVARRRNTIAVLDTGAGKTMIAVMLIQEVGMVLKERKEKKLIIFLAPTVHLVNQQFQVIKSHTDLNVEEYFGEKGVDVWDSMRWETEANENDVLVMTPQILLDALRKAFLSLKLVCLLVFDECHRATGNHPYTKIMKEFYHKYSNKPKIFGMTASPVIRKGKILDLFYLLRLILTLHLRVSSAMDCEDQVSTLESILDSKFDDLLVNKQSSLPSQYKDTDETFKALRKKLLSYHAKILHCLDGLGFLCAYEAAKVCAETARSNSKDECELYRNSFVLCRNFLEDVLHIFEESLPHDYEHFFNMGFDHLKAITMGYISPKLYELVQIFQLLGGSRELRCLIFVERIIAAKVIERFMRKVSSLSHLTVSYLTGGGASVDALTRTMQKKTLESFRCGKVNLLFTTDVLEEGIDVPSCSCVIRFDLPKTVRSYVQSRGRARQNGSRYVLMLERGNIEQRDMLYDLIRSEHSMTDSALTRDPNACISKVCDTEEPDMYVVRSTGASVTADSCVSLIFRYCEKLPGDMYFTPKPKFQMILSGGLYECELTLPPSAPIQKLTGQQARNTHRAKQLACLEACKELHRSGALDDHLLPSVEEPSADDTIKVNRDYSSGVGTTKRKELHGTTTARALCGSWGDITDGISLHAYRIDFSCSLADEFYSGFVLLIEANLDDEVANAEIELFLTDKFVKSSVSPCGQLHLNADQVKYAQLFQEFLFNAIEFVKEHYSAVEHLPTRAHDEAECKNSKFIFLANTSVLAQNLPEMVVLAIHTGRIYSVLEVMNEKSAESSFDGEFDAGPSTYSSFREYFDKKYGIVLRYPGQPLLRLKQSHKAHNLLARPRNEVSKNEGLLYGGMATEKTLAFVHMPAELLVSIDVSIGVIKSFYLLPSLMHRLESLMLAIQLREEISCGLNNCHISSSLILEALTSLRCCEDFSLERLELLGDSVLKYVVSCTLYLKYPKKHEGQLSALRSFAVCNSTLYKLGTNRKLQGYIRDSAFEPRRWVPPGQRSIFPIPCNCGVDTSDVPLESQFVTEDPKTVVGKACDRGHRWMCSKTISDCVEALIGAYYVGGGLAAAIVIMKWLGINAEFDLTLIDKAISNAPLWHHTPESNVLNVLESKLNYCFTTKGLLLEAITHASQQEQGLSYCYQRLEFLGDSVLDLLITWYLFQSHTDIDPGELTDLRSASVNNESFAKASVKHALQQHLQHCSGLLLEQITEYVKFVLDGHDHLLLQRVKCPKALGDLVESIAGAVLIDSRFNLDEVWRIFEPLLSPIVTPEKLELPPFRELNELCSHLGYFIRETSTIEEEIVHIELWLQLKDVLLKGEGRDKSKKAAKGQAAFQLLKDLEVRGISHFRHVSRKKNHEMVFDDSYIQDMDISICRQSSGKDLNEPSSKKKKTTDTTVVQDSTDVTAPVVVTINKKKGGPRTSLYALCKKQQWPMPTFDSTQQQSRSPVEFGSGSERRIGFNIFVSKITLHIPNFGAIELTGEQRADKKSSQDSAALILLYELGRRGKCSIEDL</sequence>
<dbReference type="GO" id="GO:0004525">
    <property type="term" value="F:ribonuclease III activity"/>
    <property type="evidence" value="ECO:0007669"/>
    <property type="project" value="InterPro"/>
</dbReference>
<evidence type="ECO:0000256" key="17">
    <source>
        <dbReference type="ARBA" id="ARBA00035116"/>
    </source>
</evidence>
<evidence type="ECO:0000256" key="5">
    <source>
        <dbReference type="ARBA" id="ARBA00022723"/>
    </source>
</evidence>
<evidence type="ECO:0000256" key="9">
    <source>
        <dbReference type="ARBA" id="ARBA00022801"/>
    </source>
</evidence>
<evidence type="ECO:0000259" key="23">
    <source>
        <dbReference type="PROSITE" id="PS51194"/>
    </source>
</evidence>
<dbReference type="SUPFAM" id="SSF101690">
    <property type="entry name" value="PAZ domain"/>
    <property type="match status" value="1"/>
</dbReference>
<dbReference type="SUPFAM" id="SSF52540">
    <property type="entry name" value="P-loop containing nucleoside triphosphate hydrolases"/>
    <property type="match status" value="1"/>
</dbReference>
<dbReference type="Pfam" id="PF03368">
    <property type="entry name" value="Dicer_dimer"/>
    <property type="match status" value="1"/>
</dbReference>
<evidence type="ECO:0000256" key="11">
    <source>
        <dbReference type="ARBA" id="ARBA00022840"/>
    </source>
</evidence>
<keyword evidence="15" id="KW-0464">Manganese</keyword>
<dbReference type="GO" id="GO:0046872">
    <property type="term" value="F:metal ion binding"/>
    <property type="evidence" value="ECO:0007669"/>
    <property type="project" value="UniProtKB-KW"/>
</dbReference>
<feature type="region of interest" description="Disordered" evidence="19">
    <location>
        <begin position="1428"/>
        <end position="1447"/>
    </location>
</feature>
<dbReference type="Gene3D" id="2.170.260.10">
    <property type="entry name" value="paz domain"/>
    <property type="match status" value="1"/>
</dbReference>
<evidence type="ECO:0000259" key="22">
    <source>
        <dbReference type="PROSITE" id="PS51192"/>
    </source>
</evidence>
<feature type="domain" description="PAZ" evidence="21">
    <location>
        <begin position="792"/>
        <end position="919"/>
    </location>
</feature>
<dbReference type="SMART" id="SM00535">
    <property type="entry name" value="RIBOc"/>
    <property type="match status" value="2"/>
</dbReference>
<protein>
    <recommendedName>
        <fullName evidence="27">Dicer-like 3</fullName>
    </recommendedName>
</protein>
<dbReference type="InterPro" id="IPR005034">
    <property type="entry name" value="Dicer_dimerisation"/>
</dbReference>
<comment type="caution">
    <text evidence="25">The sequence shown here is derived from an EMBL/GenBank/DDBJ whole genome shotgun (WGS) entry which is preliminary data.</text>
</comment>
<dbReference type="FunFam" id="3.40.50.300:FF:000420">
    <property type="entry name" value="Endoribonuclease dicer-like 1"/>
    <property type="match status" value="1"/>
</dbReference>
<evidence type="ECO:0000256" key="19">
    <source>
        <dbReference type="SAM" id="MobiDB-lite"/>
    </source>
</evidence>
<dbReference type="Gene3D" id="3.30.160.380">
    <property type="entry name" value="Dicer dimerisation domain"/>
    <property type="match status" value="1"/>
</dbReference>
<keyword evidence="7" id="KW-0547">Nucleotide-binding</keyword>
<evidence type="ECO:0000256" key="4">
    <source>
        <dbReference type="ARBA" id="ARBA00022722"/>
    </source>
</evidence>
<evidence type="ECO:0000259" key="21">
    <source>
        <dbReference type="PROSITE" id="PS50821"/>
    </source>
</evidence>
<dbReference type="SUPFAM" id="SSF69065">
    <property type="entry name" value="RNase III domain-like"/>
    <property type="match status" value="2"/>
</dbReference>
<dbReference type="InterPro" id="IPR011545">
    <property type="entry name" value="DEAD/DEAH_box_helicase_dom"/>
</dbReference>
<dbReference type="InterPro" id="IPR003100">
    <property type="entry name" value="PAZ_dom"/>
</dbReference>
<evidence type="ECO:0000259" key="20">
    <source>
        <dbReference type="PROSITE" id="PS50142"/>
    </source>
</evidence>
<comment type="similarity">
    <text evidence="17 18">Belongs to the helicase family. Dicer subfamily.</text>
</comment>
<feature type="domain" description="Helicase ATP-binding" evidence="22">
    <location>
        <begin position="48"/>
        <end position="223"/>
    </location>
</feature>
<dbReference type="PROSITE" id="PS50821">
    <property type="entry name" value="PAZ"/>
    <property type="match status" value="1"/>
</dbReference>
<dbReference type="Proteomes" id="UP000631114">
    <property type="component" value="Unassembled WGS sequence"/>
</dbReference>
<dbReference type="PROSITE" id="PS50142">
    <property type="entry name" value="RNASE_3_2"/>
    <property type="match status" value="2"/>
</dbReference>
<dbReference type="FunFam" id="1.10.1520.10:FF:000008">
    <property type="entry name" value="Dicer-like 104"/>
    <property type="match status" value="1"/>
</dbReference>
<evidence type="ECO:0000256" key="18">
    <source>
        <dbReference type="PROSITE-ProRule" id="PRU00657"/>
    </source>
</evidence>
<feature type="domain" description="Dicer dsRNA-binding fold" evidence="24">
    <location>
        <begin position="556"/>
        <end position="646"/>
    </location>
</feature>
<evidence type="ECO:0000256" key="13">
    <source>
        <dbReference type="ARBA" id="ARBA00022884"/>
    </source>
</evidence>
<dbReference type="Pfam" id="PF02170">
    <property type="entry name" value="PAZ"/>
    <property type="match status" value="1"/>
</dbReference>
<evidence type="ECO:0000256" key="7">
    <source>
        <dbReference type="ARBA" id="ARBA00022741"/>
    </source>
</evidence>
<dbReference type="Pfam" id="PF00270">
    <property type="entry name" value="DEAD"/>
    <property type="match status" value="1"/>
</dbReference>
<dbReference type="GO" id="GO:0005634">
    <property type="term" value="C:nucleus"/>
    <property type="evidence" value="ECO:0007669"/>
    <property type="project" value="UniProtKB-SubCell"/>
</dbReference>
<evidence type="ECO:0000256" key="12">
    <source>
        <dbReference type="ARBA" id="ARBA00022842"/>
    </source>
</evidence>
<dbReference type="InterPro" id="IPR036389">
    <property type="entry name" value="RNase_III_sf"/>
</dbReference>
<keyword evidence="14" id="KW-0943">RNA-mediated gene silencing</keyword>
<keyword evidence="6" id="KW-0677">Repeat</keyword>
<dbReference type="GO" id="GO:0005524">
    <property type="term" value="F:ATP binding"/>
    <property type="evidence" value="ECO:0007669"/>
    <property type="project" value="UniProtKB-KW"/>
</dbReference>
<dbReference type="FunFam" id="1.10.1520.10:FF:000004">
    <property type="entry name" value="Endoribonuclease dicer-like 1"/>
    <property type="match status" value="1"/>
</dbReference>
<dbReference type="EMBL" id="JADFTS010000003">
    <property type="protein sequence ID" value="KAF9615049.1"/>
    <property type="molecule type" value="Genomic_DNA"/>
</dbReference>
<dbReference type="Gene3D" id="3.30.160.20">
    <property type="match status" value="1"/>
</dbReference>
<keyword evidence="5" id="KW-0479">Metal-binding</keyword>
<dbReference type="InterPro" id="IPR001650">
    <property type="entry name" value="Helicase_C-like"/>
</dbReference>
<dbReference type="GO" id="GO:0005737">
    <property type="term" value="C:cytoplasm"/>
    <property type="evidence" value="ECO:0007669"/>
    <property type="project" value="TreeGrafter"/>
</dbReference>
<feature type="domain" description="Helicase C-terminal" evidence="23">
    <location>
        <begin position="374"/>
        <end position="526"/>
    </location>
</feature>
<dbReference type="FunFam" id="3.30.160.380:FF:000001">
    <property type="entry name" value="Endoribonuclease dicer-like 1"/>
    <property type="match status" value="1"/>
</dbReference>
<dbReference type="CDD" id="cd18034">
    <property type="entry name" value="DEXHc_dicer"/>
    <property type="match status" value="1"/>
</dbReference>
<keyword evidence="16" id="KW-0539">Nucleus</keyword>
<proteinExistence type="inferred from homology"/>
<comment type="subcellular location">
    <subcellularLocation>
        <location evidence="3">Nucleus</location>
    </subcellularLocation>
</comment>
<keyword evidence="4" id="KW-0540">Nuclease</keyword>
<keyword evidence="12" id="KW-0460">Magnesium</keyword>
<reference evidence="25 26" key="1">
    <citation type="submission" date="2020-10" db="EMBL/GenBank/DDBJ databases">
        <title>The Coptis chinensis genome and diversification of protoberbering-type alkaloids.</title>
        <authorList>
            <person name="Wang B."/>
            <person name="Shu S."/>
            <person name="Song C."/>
            <person name="Liu Y."/>
        </authorList>
    </citation>
    <scope>NUCLEOTIDE SEQUENCE [LARGE SCALE GENOMIC DNA]</scope>
    <source>
        <strain evidence="25">HL-2020</strain>
        <tissue evidence="25">Leaf</tissue>
    </source>
</reference>
<dbReference type="InterPro" id="IPR036085">
    <property type="entry name" value="PAZ_dom_sf"/>
</dbReference>
<dbReference type="InterPro" id="IPR027417">
    <property type="entry name" value="P-loop_NTPase"/>
</dbReference>
<feature type="domain" description="RNase III" evidence="20">
    <location>
        <begin position="1157"/>
        <end position="1301"/>
    </location>
</feature>
<evidence type="ECO:0008006" key="27">
    <source>
        <dbReference type="Google" id="ProtNLM"/>
    </source>
</evidence>
<dbReference type="Gene3D" id="3.40.50.300">
    <property type="entry name" value="P-loop containing nucleotide triphosphate hydrolases"/>
    <property type="match status" value="2"/>
</dbReference>
<comment type="cofactor">
    <cofactor evidence="2">
        <name>Mg(2+)</name>
        <dbReference type="ChEBI" id="CHEBI:18420"/>
    </cofactor>
</comment>